<comment type="cofactor">
    <cofactor evidence="1 13">
        <name>heme</name>
        <dbReference type="ChEBI" id="CHEBI:30413"/>
    </cofactor>
</comment>
<keyword evidence="9 14" id="KW-0560">Oxidoreductase</keyword>
<dbReference type="STRING" id="933084.A0A067QD51"/>
<evidence type="ECO:0000256" key="4">
    <source>
        <dbReference type="ARBA" id="ARBA00010617"/>
    </source>
</evidence>
<evidence type="ECO:0000256" key="6">
    <source>
        <dbReference type="ARBA" id="ARBA00022692"/>
    </source>
</evidence>
<organism evidence="15 16">
    <name type="scientific">Jaapia argillacea MUCL 33604</name>
    <dbReference type="NCBI Taxonomy" id="933084"/>
    <lineage>
        <taxon>Eukaryota</taxon>
        <taxon>Fungi</taxon>
        <taxon>Dikarya</taxon>
        <taxon>Basidiomycota</taxon>
        <taxon>Agaricomycotina</taxon>
        <taxon>Agaricomycetes</taxon>
        <taxon>Agaricomycetidae</taxon>
        <taxon>Jaapiales</taxon>
        <taxon>Jaapiaceae</taxon>
        <taxon>Jaapia</taxon>
    </lineage>
</organism>
<dbReference type="InterPro" id="IPR036396">
    <property type="entry name" value="Cyt_P450_sf"/>
</dbReference>
<gene>
    <name evidence="15" type="ORF">JAAARDRAFT_64014</name>
</gene>
<reference evidence="16" key="1">
    <citation type="journal article" date="2014" name="Proc. Natl. Acad. Sci. U.S.A.">
        <title>Extensive sampling of basidiomycete genomes demonstrates inadequacy of the white-rot/brown-rot paradigm for wood decay fungi.</title>
        <authorList>
            <person name="Riley R."/>
            <person name="Salamov A.A."/>
            <person name="Brown D.W."/>
            <person name="Nagy L.G."/>
            <person name="Floudas D."/>
            <person name="Held B.W."/>
            <person name="Levasseur A."/>
            <person name="Lombard V."/>
            <person name="Morin E."/>
            <person name="Otillar R."/>
            <person name="Lindquist E.A."/>
            <person name="Sun H."/>
            <person name="LaButti K.M."/>
            <person name="Schmutz J."/>
            <person name="Jabbour D."/>
            <person name="Luo H."/>
            <person name="Baker S.E."/>
            <person name="Pisabarro A.G."/>
            <person name="Walton J.D."/>
            <person name="Blanchette R.A."/>
            <person name="Henrissat B."/>
            <person name="Martin F."/>
            <person name="Cullen D."/>
            <person name="Hibbett D.S."/>
            <person name="Grigoriev I.V."/>
        </authorList>
    </citation>
    <scope>NUCLEOTIDE SEQUENCE [LARGE SCALE GENOMIC DNA]</scope>
    <source>
        <strain evidence="16">MUCL 33604</strain>
    </source>
</reference>
<comment type="similarity">
    <text evidence="4 14">Belongs to the cytochrome P450 family.</text>
</comment>
<dbReference type="InterPro" id="IPR002401">
    <property type="entry name" value="Cyt_P450_E_grp-I"/>
</dbReference>
<sequence length="543" mass="60716">MDFNFQPLYVLGGATMVYLISRRFARISLPEIPGPKPTSFLLGNMGQLQQSKAGEADFEWTNTYGGIIRVKLPFGEDSLMITDPKALQYILSTSGYNFVKPPDRREVARAIIGIGLIFAEGDDHKRQRRLMLPAFGTPETKSFFPVFQSISEQLVSMWKETITMEGSQSSVFNVHSWLGRATLDAIGEAAFDYKFGALDESDNELGRAYSNFFADAFALPSSVNVFAENVTKFLPLSLVKMIYEKLPAPGLQRIRSTSNLADKVARQLVESKGEALVHGKNKRDVMTLLVKANASTNASSGMSEMEMLSQMRTIILAGHDTSGTLTWALWELAKNPEMQARLRREIREAEMSVRQRGDPEFALADIEAMPYLQAVLKESLRLHPVVPQIPREASKDDVLPLYKPIQTESGKLIHEVPIPQGTRLILSIAAYNRYPDIWGSDAHIFNPDRWLTDHVKDNKVPTVGVVGNLLTFSSGLRSCIGWRFAMVEMQTLLVDLVNNFEFSLTDDSKKITRLPALVMVPMVEDKYDEGAQMPLMVSIAPRD</sequence>
<name>A0A067QD51_9AGAM</name>
<keyword evidence="12" id="KW-0472">Membrane</keyword>
<evidence type="ECO:0000256" key="13">
    <source>
        <dbReference type="PIRSR" id="PIRSR602401-1"/>
    </source>
</evidence>
<dbReference type="PANTHER" id="PTHR24305">
    <property type="entry name" value="CYTOCHROME P450"/>
    <property type="match status" value="1"/>
</dbReference>
<dbReference type="GO" id="GO:0016020">
    <property type="term" value="C:membrane"/>
    <property type="evidence" value="ECO:0007669"/>
    <property type="project" value="UniProtKB-SubCell"/>
</dbReference>
<evidence type="ECO:0000256" key="8">
    <source>
        <dbReference type="ARBA" id="ARBA00022989"/>
    </source>
</evidence>
<comment type="subcellular location">
    <subcellularLocation>
        <location evidence="2">Membrane</location>
    </subcellularLocation>
</comment>
<keyword evidence="8" id="KW-1133">Transmembrane helix</keyword>
<dbReference type="Gene3D" id="1.10.630.10">
    <property type="entry name" value="Cytochrome P450"/>
    <property type="match status" value="1"/>
</dbReference>
<evidence type="ECO:0000313" key="15">
    <source>
        <dbReference type="EMBL" id="KDQ64100.1"/>
    </source>
</evidence>
<feature type="binding site" description="axial binding residue" evidence="13">
    <location>
        <position position="479"/>
    </location>
    <ligand>
        <name>heme</name>
        <dbReference type="ChEBI" id="CHEBI:30413"/>
    </ligand>
    <ligandPart>
        <name>Fe</name>
        <dbReference type="ChEBI" id="CHEBI:18248"/>
    </ligandPart>
</feature>
<evidence type="ECO:0000313" key="16">
    <source>
        <dbReference type="Proteomes" id="UP000027265"/>
    </source>
</evidence>
<dbReference type="PRINTS" id="PR00385">
    <property type="entry name" value="P450"/>
</dbReference>
<dbReference type="InParanoid" id="A0A067QD51"/>
<keyword evidence="7 13" id="KW-0479">Metal-binding</keyword>
<evidence type="ECO:0000256" key="12">
    <source>
        <dbReference type="ARBA" id="ARBA00023136"/>
    </source>
</evidence>
<dbReference type="CDD" id="cd11069">
    <property type="entry name" value="CYP_FUM15-like"/>
    <property type="match status" value="1"/>
</dbReference>
<dbReference type="Proteomes" id="UP000027265">
    <property type="component" value="Unassembled WGS sequence"/>
</dbReference>
<dbReference type="EMBL" id="KL197709">
    <property type="protein sequence ID" value="KDQ64100.1"/>
    <property type="molecule type" value="Genomic_DNA"/>
</dbReference>
<dbReference type="InterPro" id="IPR050121">
    <property type="entry name" value="Cytochrome_P450_monoxygenase"/>
</dbReference>
<dbReference type="SUPFAM" id="SSF48264">
    <property type="entry name" value="Cytochrome P450"/>
    <property type="match status" value="1"/>
</dbReference>
<keyword evidence="6" id="KW-0812">Transmembrane</keyword>
<dbReference type="PRINTS" id="PR00463">
    <property type="entry name" value="EP450I"/>
</dbReference>
<keyword evidence="5 13" id="KW-0349">Heme</keyword>
<dbReference type="InterPro" id="IPR001128">
    <property type="entry name" value="Cyt_P450"/>
</dbReference>
<evidence type="ECO:0008006" key="17">
    <source>
        <dbReference type="Google" id="ProtNLM"/>
    </source>
</evidence>
<dbReference type="PROSITE" id="PS00086">
    <property type="entry name" value="CYTOCHROME_P450"/>
    <property type="match status" value="1"/>
</dbReference>
<dbReference type="GO" id="GO:0004497">
    <property type="term" value="F:monooxygenase activity"/>
    <property type="evidence" value="ECO:0007669"/>
    <property type="project" value="UniProtKB-KW"/>
</dbReference>
<dbReference type="GO" id="GO:0016705">
    <property type="term" value="F:oxidoreductase activity, acting on paired donors, with incorporation or reduction of molecular oxygen"/>
    <property type="evidence" value="ECO:0007669"/>
    <property type="project" value="InterPro"/>
</dbReference>
<evidence type="ECO:0000256" key="2">
    <source>
        <dbReference type="ARBA" id="ARBA00004370"/>
    </source>
</evidence>
<dbReference type="Pfam" id="PF00067">
    <property type="entry name" value="p450"/>
    <property type="match status" value="1"/>
</dbReference>
<evidence type="ECO:0000256" key="7">
    <source>
        <dbReference type="ARBA" id="ARBA00022723"/>
    </source>
</evidence>
<evidence type="ECO:0000256" key="5">
    <source>
        <dbReference type="ARBA" id="ARBA00022617"/>
    </source>
</evidence>
<dbReference type="GO" id="GO:0005506">
    <property type="term" value="F:iron ion binding"/>
    <property type="evidence" value="ECO:0007669"/>
    <property type="project" value="InterPro"/>
</dbReference>
<evidence type="ECO:0000256" key="10">
    <source>
        <dbReference type="ARBA" id="ARBA00023004"/>
    </source>
</evidence>
<evidence type="ECO:0000256" key="3">
    <source>
        <dbReference type="ARBA" id="ARBA00004721"/>
    </source>
</evidence>
<dbReference type="GO" id="GO:0020037">
    <property type="term" value="F:heme binding"/>
    <property type="evidence" value="ECO:0007669"/>
    <property type="project" value="InterPro"/>
</dbReference>
<accession>A0A067QD51</accession>
<keyword evidence="11 14" id="KW-0503">Monooxygenase</keyword>
<proteinExistence type="inferred from homology"/>
<keyword evidence="16" id="KW-1185">Reference proteome</keyword>
<evidence type="ECO:0000256" key="14">
    <source>
        <dbReference type="RuleBase" id="RU000461"/>
    </source>
</evidence>
<dbReference type="PANTHER" id="PTHR24305:SF166">
    <property type="entry name" value="CYTOCHROME P450 12A4, MITOCHONDRIAL-RELATED"/>
    <property type="match status" value="1"/>
</dbReference>
<comment type="pathway">
    <text evidence="3">Secondary metabolite biosynthesis; terpenoid biosynthesis.</text>
</comment>
<evidence type="ECO:0000256" key="1">
    <source>
        <dbReference type="ARBA" id="ARBA00001971"/>
    </source>
</evidence>
<dbReference type="HOGENOM" id="CLU_001570_5_11_1"/>
<evidence type="ECO:0000256" key="9">
    <source>
        <dbReference type="ARBA" id="ARBA00023002"/>
    </source>
</evidence>
<evidence type="ECO:0000256" key="11">
    <source>
        <dbReference type="ARBA" id="ARBA00023033"/>
    </source>
</evidence>
<dbReference type="OrthoDB" id="1470350at2759"/>
<keyword evidence="10 13" id="KW-0408">Iron</keyword>
<dbReference type="InterPro" id="IPR017972">
    <property type="entry name" value="Cyt_P450_CS"/>
</dbReference>
<dbReference type="AlphaFoldDB" id="A0A067QD51"/>
<protein>
    <recommendedName>
        <fullName evidence="17">Cytochrome P450</fullName>
    </recommendedName>
</protein>